<dbReference type="Proteomes" id="UP000636110">
    <property type="component" value="Unassembled WGS sequence"/>
</dbReference>
<dbReference type="EMBL" id="WNXC01000001">
    <property type="protein sequence ID" value="MBB2147596.1"/>
    <property type="molecule type" value="Genomic_DNA"/>
</dbReference>
<accession>A0ABR6EQT1</accession>
<dbReference type="RefSeq" id="WP_182952863.1">
    <property type="nucleotide sequence ID" value="NZ_WNXC01000001.1"/>
</dbReference>
<keyword evidence="2" id="KW-1185">Reference proteome</keyword>
<sequence>MKPLNIFDAGNPNTGWRSVDKLSDRAIGDFMDKSAKTSNALNAVPSPFARMHIFETAFKLIVKDAIDGQNNASDVYKGLISNCLDILELVFNLNFHKSQGDNISIVNWTVNDLDQFKAGSEGQKTFQKTIDMYLRTDLPSLDGTISIIKYKDMVLGGTSPFSLLFSAPSFDRNTEGAFRDPYLDQQFDLINPNTETQYFKKTIPFSKRKLEFQLYILKIFNDHPILKEKMKVFYDYFRQEGIEKIGTNYTLKLADVRSDNGGYLSVFGVNIQGNVDESSLDIFNDHIVKVGYRLNGQSFQIPTYLNDVPSRDFDYLLPIKESFLNHIDLNKIGELFQYEIIGANLKVSYTASSLIKPKHKIYRLPDGPDVKLEGKIIDISSDLRYKLTLGIFPFLQVIDQEQQLDPRYNDYYKVLLAVYDTNSHLKNTNDFSLDFFKKEGGMVNQITSETTLFNSKRFNRRSFEAGDPIASIYYEVKNTTFDVIKLNLPGAFKFNGLSGLIIPKWRRKVLGSKSFNFSVDFGTTNTFIAYADKSIPESKPKHFEIGIDDVQMVMLHEVPKAGPGESITTTFKKGTNDLLVVALFNQEFVPPVLLPKEEKSPFRMPFRTAIFQQQNIKNFNLFDDLNIHFAYQKLPSDENSKNYQETITNLKWDITNKTDLGSKRRIQNFIKELCLLIKYKTLLNNGDPATVNVTWFIPQSLSYGAIKDYAEIWDAEVSGSLQSLVAPRKVYESEAPYYFLKKNAAIDNPRSVLSIDIGGGSTDAMLFVNDIPRIGTSFNFAGNVLWSNGYDQFSNDSRANGFYQKMHEAMEAKMRQNQALSPHLSDLQHKSTDEIINFWISNSEDLPVFDLLKAADFRVVYLVHYCAVVFHLMQFIKMNNQPAPTCIIFSGNGSKYIDLLGDTSILSKISAFITEKVFGSSEGDQQVILPKENRKEATCFGGIYKEHSSDFVSKTHIGTQLNHHEGSKIKTYTDVENNLNSIKQSINHNITDLFEIIKALDERLSFKSMLSIDYNISSIKNMILSQLDSFFDKGYNIRKGKVAFEEDVTDSLFFYPFTGIIFELAKVSNDTLEKFIPKHVRYMSAPHSENVFHQDKIHPEITIDSIFRLMIPENNPNEAVYEIIDDQEIYRRGWMSYDTMLEPVCICDAFPTSTSNYLLKQTNTGKLRKDGDTWVVTERLRIEFINN</sequence>
<evidence type="ECO:0000313" key="1">
    <source>
        <dbReference type="EMBL" id="MBB2147596.1"/>
    </source>
</evidence>
<reference evidence="1 2" key="1">
    <citation type="submission" date="2019-11" db="EMBL/GenBank/DDBJ databases">
        <title>Description of Pedobacter sp. LMG 31462T.</title>
        <authorList>
            <person name="Carlier A."/>
            <person name="Qi S."/>
            <person name="Vandamme P."/>
        </authorList>
    </citation>
    <scope>NUCLEOTIDE SEQUENCE [LARGE SCALE GENOMIC DNA]</scope>
    <source>
        <strain evidence="1 2">LMG 31462</strain>
    </source>
</reference>
<gene>
    <name evidence="1" type="ORF">GM920_01605</name>
</gene>
<comment type="caution">
    <text evidence="1">The sequence shown here is derived from an EMBL/GenBank/DDBJ whole genome shotgun (WGS) entry which is preliminary data.</text>
</comment>
<evidence type="ECO:0008006" key="3">
    <source>
        <dbReference type="Google" id="ProtNLM"/>
    </source>
</evidence>
<name>A0ABR6EQT1_9SPHI</name>
<proteinExistence type="predicted"/>
<organism evidence="1 2">
    <name type="scientific">Pedobacter gandavensis</name>
    <dbReference type="NCBI Taxonomy" id="2679963"/>
    <lineage>
        <taxon>Bacteria</taxon>
        <taxon>Pseudomonadati</taxon>
        <taxon>Bacteroidota</taxon>
        <taxon>Sphingobacteriia</taxon>
        <taxon>Sphingobacteriales</taxon>
        <taxon>Sphingobacteriaceae</taxon>
        <taxon>Pedobacter</taxon>
    </lineage>
</organism>
<protein>
    <recommendedName>
        <fullName evidence="3">Ppx/GppA phosphatase domain-containing protein</fullName>
    </recommendedName>
</protein>
<evidence type="ECO:0000313" key="2">
    <source>
        <dbReference type="Proteomes" id="UP000636110"/>
    </source>
</evidence>